<dbReference type="PANTHER" id="PTHR33050:SF7">
    <property type="entry name" value="RIBONUCLEASE H"/>
    <property type="match status" value="1"/>
</dbReference>
<sequence>MGLPPGSQAAVRDVAEAYRNIPLDSSQWPGTVVRISEDDKFVIDTNASFGAKPNCGIYGNTDDAACDIMRSEGIGPLTKWVDDHTLFVYYVHLLKNTTGDEKNGDAASKRQAVGTTTEAEFGSEATRCPTAGQKSSTKTCVSQSVTYRREAHDQQRTAHIHTIYATWTKSQKNRNTMAEVQGHPLHQRVPIYRIPVEYIRADGVDSTREEEWRTSRTHTLREVQKLYGKLLHATLVVREGRAYLTSLESMLGIFGDRPFMPRTPPVTTPSDIRWWTDTLSRPSLSRRIPRPVEVFDPWTYSDASSECGIGVCVGDRWRAWRLLPGWKGDGREIGWAEAVGFEFAIKILLKLGIP</sequence>
<evidence type="ECO:0000256" key="1">
    <source>
        <dbReference type="SAM" id="MobiDB-lite"/>
    </source>
</evidence>
<gene>
    <name evidence="2" type="ORF">A0H81_13225</name>
</gene>
<evidence type="ECO:0000313" key="3">
    <source>
        <dbReference type="Proteomes" id="UP000092993"/>
    </source>
</evidence>
<dbReference type="OrthoDB" id="2794913at2759"/>
<dbReference type="AlphaFoldDB" id="A0A1C7LPQ3"/>
<organism evidence="2 3">
    <name type="scientific">Grifola frondosa</name>
    <name type="common">Maitake</name>
    <name type="synonym">Polyporus frondosus</name>
    <dbReference type="NCBI Taxonomy" id="5627"/>
    <lineage>
        <taxon>Eukaryota</taxon>
        <taxon>Fungi</taxon>
        <taxon>Dikarya</taxon>
        <taxon>Basidiomycota</taxon>
        <taxon>Agaricomycotina</taxon>
        <taxon>Agaricomycetes</taxon>
        <taxon>Polyporales</taxon>
        <taxon>Grifolaceae</taxon>
        <taxon>Grifola</taxon>
    </lineage>
</organism>
<accession>A0A1C7LPQ3</accession>
<keyword evidence="3" id="KW-1185">Reference proteome</keyword>
<evidence type="ECO:0000313" key="2">
    <source>
        <dbReference type="EMBL" id="OBZ66761.1"/>
    </source>
</evidence>
<dbReference type="Proteomes" id="UP000092993">
    <property type="component" value="Unassembled WGS sequence"/>
</dbReference>
<dbReference type="EMBL" id="LUGG01000027">
    <property type="protein sequence ID" value="OBZ66761.1"/>
    <property type="molecule type" value="Genomic_DNA"/>
</dbReference>
<dbReference type="OMA" id="RIPVEYI"/>
<protein>
    <submittedName>
        <fullName evidence="2">Uncharacterized protein</fullName>
    </submittedName>
</protein>
<reference evidence="2 3" key="1">
    <citation type="submission" date="2016-03" db="EMBL/GenBank/DDBJ databases">
        <title>Whole genome sequencing of Grifola frondosa 9006-11.</title>
        <authorList>
            <person name="Min B."/>
            <person name="Park H."/>
            <person name="Kim J.-G."/>
            <person name="Cho H."/>
            <person name="Oh Y.-L."/>
            <person name="Kong W.-S."/>
            <person name="Choi I.-G."/>
        </authorList>
    </citation>
    <scope>NUCLEOTIDE SEQUENCE [LARGE SCALE GENOMIC DNA]</scope>
    <source>
        <strain evidence="2 3">9006-11</strain>
    </source>
</reference>
<dbReference type="InterPro" id="IPR052055">
    <property type="entry name" value="Hepadnavirus_pol/RT"/>
</dbReference>
<dbReference type="STRING" id="5627.A0A1C7LPQ3"/>
<name>A0A1C7LPQ3_GRIFR</name>
<dbReference type="PANTHER" id="PTHR33050">
    <property type="entry name" value="REVERSE TRANSCRIPTASE DOMAIN-CONTAINING PROTEIN"/>
    <property type="match status" value="1"/>
</dbReference>
<comment type="caution">
    <text evidence="2">The sequence shown here is derived from an EMBL/GenBank/DDBJ whole genome shotgun (WGS) entry which is preliminary data.</text>
</comment>
<proteinExistence type="predicted"/>
<feature type="region of interest" description="Disordered" evidence="1">
    <location>
        <begin position="100"/>
        <end position="135"/>
    </location>
</feature>